<evidence type="ECO:0000256" key="2">
    <source>
        <dbReference type="ARBA" id="ARBA00006275"/>
    </source>
</evidence>
<dbReference type="AlphaFoldDB" id="A0A6N8JCN3"/>
<reference evidence="8 9" key="1">
    <citation type="submission" date="2019-12" db="EMBL/GenBank/DDBJ databases">
        <title>The draft genomic sequence of strain Chitinophaga oryziterrae JCM 16595.</title>
        <authorList>
            <person name="Zhang X."/>
        </authorList>
    </citation>
    <scope>NUCLEOTIDE SEQUENCE [LARGE SCALE GENOMIC DNA]</scope>
    <source>
        <strain evidence="8 9">JCM 16595</strain>
    </source>
</reference>
<dbReference type="Pfam" id="PF14322">
    <property type="entry name" value="SusD-like_3"/>
    <property type="match status" value="1"/>
</dbReference>
<dbReference type="Gene3D" id="1.25.40.390">
    <property type="match status" value="1"/>
</dbReference>
<organism evidence="8 9">
    <name type="scientific">Chitinophaga oryziterrae</name>
    <dbReference type="NCBI Taxonomy" id="1031224"/>
    <lineage>
        <taxon>Bacteria</taxon>
        <taxon>Pseudomonadati</taxon>
        <taxon>Bacteroidota</taxon>
        <taxon>Chitinophagia</taxon>
        <taxon>Chitinophagales</taxon>
        <taxon>Chitinophagaceae</taxon>
        <taxon>Chitinophaga</taxon>
    </lineage>
</organism>
<feature type="domain" description="RagB/SusD" evidence="6">
    <location>
        <begin position="340"/>
        <end position="423"/>
    </location>
</feature>
<name>A0A6N8JCN3_9BACT</name>
<dbReference type="Pfam" id="PF07980">
    <property type="entry name" value="SusD_RagB"/>
    <property type="match status" value="1"/>
</dbReference>
<dbReference type="Proteomes" id="UP000468388">
    <property type="component" value="Unassembled WGS sequence"/>
</dbReference>
<dbReference type="InterPro" id="IPR033985">
    <property type="entry name" value="SusD-like_N"/>
</dbReference>
<accession>A0A6N8JCN3</accession>
<dbReference type="PROSITE" id="PS51257">
    <property type="entry name" value="PROKAR_LIPOPROTEIN"/>
    <property type="match status" value="1"/>
</dbReference>
<dbReference type="OrthoDB" id="1080118at2"/>
<evidence type="ECO:0000313" key="8">
    <source>
        <dbReference type="EMBL" id="MVT42694.1"/>
    </source>
</evidence>
<keyword evidence="4" id="KW-0472">Membrane</keyword>
<feature type="domain" description="SusD-like N-terminal" evidence="7">
    <location>
        <begin position="27"/>
        <end position="233"/>
    </location>
</feature>
<evidence type="ECO:0000313" key="9">
    <source>
        <dbReference type="Proteomes" id="UP000468388"/>
    </source>
</evidence>
<gene>
    <name evidence="8" type="ORF">GO495_19025</name>
</gene>
<dbReference type="RefSeq" id="WP_157301305.1">
    <property type="nucleotide sequence ID" value="NZ_BAAAZB010000002.1"/>
</dbReference>
<dbReference type="EMBL" id="WRXO01000005">
    <property type="protein sequence ID" value="MVT42694.1"/>
    <property type="molecule type" value="Genomic_DNA"/>
</dbReference>
<comment type="caution">
    <text evidence="8">The sequence shown here is derived from an EMBL/GenBank/DDBJ whole genome shotgun (WGS) entry which is preliminary data.</text>
</comment>
<sequence length="459" mass="50370">MKSVITKYKILIVVFLGLLSASCNKKLDVKPQDTISPDQIKTEADVTALLLGTYDDLQYYDGFGQNYQLISDLIANENDISFVGTYADYRRAANRTLDRTSTVAEGIWLNGYRAINKANIVLSKLDVVSADNKDAVSGEAKFIRAVFYYELSGFYGKPYSDGNLTTNLTVPLVLDAVVNTGEIDKAYVARATVQDMHTQIVKDLQDAIAGLPADNGTRANKYAAYAFLSRVYLAEGKYAEAATAANAVIASGVYSLTSSFAGAFNNASNSSEDIFGIQQSEQSNTGSSNFGIITMFDSNTNGDRGDVQVDANQPTIYEAGDDRGSFYYDGKSISGITGLYTYKYSTRYKVVPVVRLAEMYLTRGEANLRSGAQVGDATPLEDITTVRDRAKAPSLSAVTGDDFVTERYRELAFEGDKFWTKKRLKLDIGTLAYDNDKLILPIPERERDVNTKLTQNNGY</sequence>
<dbReference type="SUPFAM" id="SSF48452">
    <property type="entry name" value="TPR-like"/>
    <property type="match status" value="1"/>
</dbReference>
<evidence type="ECO:0000256" key="4">
    <source>
        <dbReference type="ARBA" id="ARBA00023136"/>
    </source>
</evidence>
<protein>
    <submittedName>
        <fullName evidence="8">RagB/SusD family nutrient uptake outer membrane protein</fullName>
    </submittedName>
</protein>
<keyword evidence="9" id="KW-1185">Reference proteome</keyword>
<dbReference type="InterPro" id="IPR011990">
    <property type="entry name" value="TPR-like_helical_dom_sf"/>
</dbReference>
<evidence type="ECO:0000256" key="5">
    <source>
        <dbReference type="ARBA" id="ARBA00023237"/>
    </source>
</evidence>
<evidence type="ECO:0000256" key="1">
    <source>
        <dbReference type="ARBA" id="ARBA00004442"/>
    </source>
</evidence>
<comment type="similarity">
    <text evidence="2">Belongs to the SusD family.</text>
</comment>
<evidence type="ECO:0000259" key="7">
    <source>
        <dbReference type="Pfam" id="PF14322"/>
    </source>
</evidence>
<keyword evidence="5" id="KW-0998">Cell outer membrane</keyword>
<comment type="subcellular location">
    <subcellularLocation>
        <location evidence="1">Cell outer membrane</location>
    </subcellularLocation>
</comment>
<dbReference type="GO" id="GO:0009279">
    <property type="term" value="C:cell outer membrane"/>
    <property type="evidence" value="ECO:0007669"/>
    <property type="project" value="UniProtKB-SubCell"/>
</dbReference>
<keyword evidence="3" id="KW-0732">Signal</keyword>
<proteinExistence type="inferred from homology"/>
<evidence type="ECO:0000256" key="3">
    <source>
        <dbReference type="ARBA" id="ARBA00022729"/>
    </source>
</evidence>
<dbReference type="InterPro" id="IPR012944">
    <property type="entry name" value="SusD_RagB_dom"/>
</dbReference>
<evidence type="ECO:0000259" key="6">
    <source>
        <dbReference type="Pfam" id="PF07980"/>
    </source>
</evidence>